<feature type="compositionally biased region" description="Acidic residues" evidence="1">
    <location>
        <begin position="118"/>
        <end position="128"/>
    </location>
</feature>
<evidence type="ECO:0000313" key="2">
    <source>
        <dbReference type="EMBL" id="RLL98175.1"/>
    </source>
</evidence>
<evidence type="ECO:0008006" key="4">
    <source>
        <dbReference type="Google" id="ProtNLM"/>
    </source>
</evidence>
<comment type="caution">
    <text evidence="2">The sequence shown here is derived from an EMBL/GenBank/DDBJ whole genome shotgun (WGS) entry which is preliminary data.</text>
</comment>
<dbReference type="GO" id="GO:0015031">
    <property type="term" value="P:protein transport"/>
    <property type="evidence" value="ECO:0007669"/>
    <property type="project" value="TreeGrafter"/>
</dbReference>
<dbReference type="Proteomes" id="UP000215289">
    <property type="component" value="Unassembled WGS sequence"/>
</dbReference>
<dbReference type="InterPro" id="IPR011431">
    <property type="entry name" value="Trafficking_Pga2"/>
</dbReference>
<dbReference type="Pfam" id="PF07543">
    <property type="entry name" value="PGA2"/>
    <property type="match status" value="1"/>
</dbReference>
<organism evidence="2 3">
    <name type="scientific">Aspergillus turcosus</name>
    <dbReference type="NCBI Taxonomy" id="1245748"/>
    <lineage>
        <taxon>Eukaryota</taxon>
        <taxon>Fungi</taxon>
        <taxon>Dikarya</taxon>
        <taxon>Ascomycota</taxon>
        <taxon>Pezizomycotina</taxon>
        <taxon>Eurotiomycetes</taxon>
        <taxon>Eurotiomycetidae</taxon>
        <taxon>Eurotiales</taxon>
        <taxon>Aspergillaceae</taxon>
        <taxon>Aspergillus</taxon>
        <taxon>Aspergillus subgen. Fumigati</taxon>
    </lineage>
</organism>
<feature type="region of interest" description="Disordered" evidence="1">
    <location>
        <begin position="80"/>
        <end position="191"/>
    </location>
</feature>
<dbReference type="PANTHER" id="PTHR28199">
    <property type="entry name" value="PROCESSING OF GAS1 AND ALP PROTEIN 2"/>
    <property type="match status" value="1"/>
</dbReference>
<name>A0A229XGG0_9EURO</name>
<accession>A0A229XGG0</accession>
<dbReference type="AlphaFoldDB" id="A0A229XGG0"/>
<evidence type="ECO:0000256" key="1">
    <source>
        <dbReference type="SAM" id="MobiDB-lite"/>
    </source>
</evidence>
<dbReference type="EMBL" id="NIDN02000059">
    <property type="protein sequence ID" value="RLL98175.1"/>
    <property type="molecule type" value="Genomic_DNA"/>
</dbReference>
<evidence type="ECO:0000313" key="3">
    <source>
        <dbReference type="Proteomes" id="UP000215289"/>
    </source>
</evidence>
<reference evidence="2 3" key="1">
    <citation type="submission" date="2018-08" db="EMBL/GenBank/DDBJ databases">
        <title>Draft genome sequences of two Aspergillus turcosus clinical strains isolated from bronchoalveolar lavage fluid: one azole-susceptible and the other azole-resistant.</title>
        <authorList>
            <person name="Parent-Michaud M."/>
            <person name="Dufresne P.J."/>
            <person name="Fournier E."/>
            <person name="Martineau C."/>
            <person name="Moreira S."/>
            <person name="Perkins V."/>
            <person name="De Repentigny L."/>
            <person name="Dufresne S.F."/>
        </authorList>
    </citation>
    <scope>NUCLEOTIDE SEQUENCE [LARGE SCALE GENOMIC DNA]</scope>
    <source>
        <strain evidence="2">HMR AF 1038</strain>
    </source>
</reference>
<dbReference type="STRING" id="1245748.A0A229XGG0"/>
<dbReference type="PANTHER" id="PTHR28199:SF1">
    <property type="entry name" value="PROCESSING OF GAS1 AND ALP PROTEIN 2"/>
    <property type="match status" value="1"/>
</dbReference>
<gene>
    <name evidence="2" type="ORF">CFD26_105724</name>
</gene>
<proteinExistence type="predicted"/>
<protein>
    <recommendedName>
        <fullName evidence="4">Trafficking PGA2</fullName>
    </recommendedName>
</protein>
<feature type="compositionally biased region" description="Basic and acidic residues" evidence="1">
    <location>
        <begin position="150"/>
        <end position="167"/>
    </location>
</feature>
<sequence>MASSESSSVVTDALNDFFGQLYAFFETIFKRFFRNLYLSFADVGVKRWTKVILCVIGYILVRPYIEAWFRKMQEKDRKKQLEKEKAEREARKNSKAKVSANALRGGATGGGKVLGEVENTDDEIENGEDFATASGVPEWGKNARKRQKKFMKELQRETEQGTEKLSDEQVMELLDWSESEDEKRQEVKKED</sequence>
<feature type="compositionally biased region" description="Basic and acidic residues" evidence="1">
    <location>
        <begin position="80"/>
        <end position="92"/>
    </location>
</feature>
<keyword evidence="3" id="KW-1185">Reference proteome</keyword>
<dbReference type="OrthoDB" id="4227028at2759"/>
<feature type="compositionally biased region" description="Basic and acidic residues" evidence="1">
    <location>
        <begin position="181"/>
        <end position="191"/>
    </location>
</feature>